<reference evidence="1" key="1">
    <citation type="submission" date="2021-01" db="EMBL/GenBank/DDBJ databases">
        <title>Whole genome shotgun sequence of Virgisporangium aurantiacum NBRC 16421.</title>
        <authorList>
            <person name="Komaki H."/>
            <person name="Tamura T."/>
        </authorList>
    </citation>
    <scope>NUCLEOTIDE SEQUENCE</scope>
    <source>
        <strain evidence="1">NBRC 16421</strain>
    </source>
</reference>
<gene>
    <name evidence="1" type="ORF">Vau01_101700</name>
</gene>
<comment type="caution">
    <text evidence="1">The sequence shown here is derived from an EMBL/GenBank/DDBJ whole genome shotgun (WGS) entry which is preliminary data.</text>
</comment>
<proteinExistence type="predicted"/>
<dbReference type="AlphaFoldDB" id="A0A8J3ZEU0"/>
<protein>
    <submittedName>
        <fullName evidence="1">Uncharacterized protein</fullName>
    </submittedName>
</protein>
<keyword evidence="2" id="KW-1185">Reference proteome</keyword>
<evidence type="ECO:0000313" key="1">
    <source>
        <dbReference type="EMBL" id="GIJ62654.1"/>
    </source>
</evidence>
<name>A0A8J3ZEU0_9ACTN</name>
<sequence length="82" mass="9649">MYDPGMSADPGLREARRRYVKALDDLRRARQRFVDARVPMDLADREPPRWTPEQHAAVTTYANAWAWFVGANESYWHERDKG</sequence>
<dbReference type="EMBL" id="BOPG01000081">
    <property type="protein sequence ID" value="GIJ62654.1"/>
    <property type="molecule type" value="Genomic_DNA"/>
</dbReference>
<evidence type="ECO:0000313" key="2">
    <source>
        <dbReference type="Proteomes" id="UP000612585"/>
    </source>
</evidence>
<accession>A0A8J3ZEU0</accession>
<dbReference type="Proteomes" id="UP000612585">
    <property type="component" value="Unassembled WGS sequence"/>
</dbReference>
<organism evidence="1 2">
    <name type="scientific">Virgisporangium aurantiacum</name>
    <dbReference type="NCBI Taxonomy" id="175570"/>
    <lineage>
        <taxon>Bacteria</taxon>
        <taxon>Bacillati</taxon>
        <taxon>Actinomycetota</taxon>
        <taxon>Actinomycetes</taxon>
        <taxon>Micromonosporales</taxon>
        <taxon>Micromonosporaceae</taxon>
        <taxon>Virgisporangium</taxon>
    </lineage>
</organism>